<feature type="transmembrane region" description="Helical" evidence="1">
    <location>
        <begin position="12"/>
        <end position="33"/>
    </location>
</feature>
<dbReference type="VEuPathDB" id="FungiDB:PC110_g16102"/>
<keyword evidence="1" id="KW-0812">Transmembrane</keyword>
<keyword evidence="1" id="KW-1133">Transmembrane helix</keyword>
<keyword evidence="1" id="KW-0472">Membrane</keyword>
<feature type="transmembrane region" description="Helical" evidence="1">
    <location>
        <begin position="83"/>
        <end position="105"/>
    </location>
</feature>
<evidence type="ECO:0000313" key="3">
    <source>
        <dbReference type="Proteomes" id="UP000697107"/>
    </source>
</evidence>
<gene>
    <name evidence="2" type="ORF">PC118_g19849</name>
</gene>
<dbReference type="AlphaFoldDB" id="A0A8T1EZ92"/>
<evidence type="ECO:0000313" key="2">
    <source>
        <dbReference type="EMBL" id="KAG2965273.1"/>
    </source>
</evidence>
<evidence type="ECO:0000256" key="1">
    <source>
        <dbReference type="SAM" id="Phobius"/>
    </source>
</evidence>
<sequence>MWPRWPLELLTFIKVMLASMLVILMWSELIYVVEMELAKVPAKLVNAWGVAEQQSTVATTLVVVDTLLWLVSLGKVAETTAKAVAVTVTSPLVWKFLFLVVMTLVRRPMLS</sequence>
<name>A0A8T1EZ92_9STRA</name>
<protein>
    <submittedName>
        <fullName evidence="2">Uncharacterized protein</fullName>
    </submittedName>
</protein>
<accession>A0A8T1EZ92</accession>
<proteinExistence type="predicted"/>
<comment type="caution">
    <text evidence="2">The sequence shown here is derived from an EMBL/GenBank/DDBJ whole genome shotgun (WGS) entry which is preliminary data.</text>
</comment>
<dbReference type="Proteomes" id="UP000697107">
    <property type="component" value="Unassembled WGS sequence"/>
</dbReference>
<dbReference type="EMBL" id="RCML01001125">
    <property type="protein sequence ID" value="KAG2965273.1"/>
    <property type="molecule type" value="Genomic_DNA"/>
</dbReference>
<organism evidence="2 3">
    <name type="scientific">Phytophthora cactorum</name>
    <dbReference type="NCBI Taxonomy" id="29920"/>
    <lineage>
        <taxon>Eukaryota</taxon>
        <taxon>Sar</taxon>
        <taxon>Stramenopiles</taxon>
        <taxon>Oomycota</taxon>
        <taxon>Peronosporomycetes</taxon>
        <taxon>Peronosporales</taxon>
        <taxon>Peronosporaceae</taxon>
        <taxon>Phytophthora</taxon>
    </lineage>
</organism>
<reference evidence="2" key="1">
    <citation type="submission" date="2018-10" db="EMBL/GenBank/DDBJ databases">
        <title>Effector identification in a new, highly contiguous assembly of the strawberry crown rot pathogen Phytophthora cactorum.</title>
        <authorList>
            <person name="Armitage A.D."/>
            <person name="Nellist C.F."/>
            <person name="Bates H."/>
            <person name="Vickerstaff R.J."/>
            <person name="Harrison R.J."/>
        </authorList>
    </citation>
    <scope>NUCLEOTIDE SEQUENCE</scope>
    <source>
        <strain evidence="2">P415</strain>
    </source>
</reference>